<feature type="compositionally biased region" description="Basic and acidic residues" evidence="7">
    <location>
        <begin position="59"/>
        <end position="69"/>
    </location>
</feature>
<keyword evidence="2" id="KW-0963">Cytoplasm</keyword>
<evidence type="ECO:0000256" key="6">
    <source>
        <dbReference type="ARBA" id="ARBA00022840"/>
    </source>
</evidence>
<dbReference type="Gene3D" id="3.40.50.300">
    <property type="entry name" value="P-loop containing nucleotide triphosphate hydrolases"/>
    <property type="match status" value="1"/>
</dbReference>
<evidence type="ECO:0000256" key="7">
    <source>
        <dbReference type="SAM" id="MobiDB-lite"/>
    </source>
</evidence>
<feature type="region of interest" description="Disordered" evidence="7">
    <location>
        <begin position="187"/>
        <end position="225"/>
    </location>
</feature>
<dbReference type="Pfam" id="PF05729">
    <property type="entry name" value="NACHT"/>
    <property type="match status" value="1"/>
</dbReference>
<evidence type="ECO:0000256" key="2">
    <source>
        <dbReference type="ARBA" id="ARBA00022490"/>
    </source>
</evidence>
<keyword evidence="6" id="KW-0067">ATP-binding</keyword>
<keyword evidence="4" id="KW-0677">Repeat</keyword>
<dbReference type="SUPFAM" id="SSF52047">
    <property type="entry name" value="RNI-like"/>
    <property type="match status" value="1"/>
</dbReference>
<name>A0A673AM35_9TELE</name>
<dbReference type="InterPro" id="IPR032675">
    <property type="entry name" value="LRR_dom_sf"/>
</dbReference>
<keyword evidence="5" id="KW-0547">Nucleotide-binding</keyword>
<comment type="subcellular location">
    <subcellularLocation>
        <location evidence="1">Cytoplasm</location>
    </subcellularLocation>
</comment>
<dbReference type="SMART" id="SM00368">
    <property type="entry name" value="LRR_RI"/>
    <property type="match status" value="4"/>
</dbReference>
<evidence type="ECO:0000313" key="9">
    <source>
        <dbReference type="Ensembl" id="ENSSORP00005029678.1"/>
    </source>
</evidence>
<dbReference type="Pfam" id="PF13516">
    <property type="entry name" value="LRR_6"/>
    <property type="match status" value="1"/>
</dbReference>
<dbReference type="InterPro" id="IPR007111">
    <property type="entry name" value="NACHT_NTPase"/>
</dbReference>
<dbReference type="InterPro" id="IPR051261">
    <property type="entry name" value="NLR"/>
</dbReference>
<dbReference type="InterPro" id="IPR029495">
    <property type="entry name" value="NACHT-assoc"/>
</dbReference>
<dbReference type="Pfam" id="PF14484">
    <property type="entry name" value="FISNA"/>
    <property type="match status" value="1"/>
</dbReference>
<dbReference type="SMART" id="SM01288">
    <property type="entry name" value="FISNA"/>
    <property type="match status" value="1"/>
</dbReference>
<dbReference type="OrthoDB" id="120976at2759"/>
<dbReference type="PANTHER" id="PTHR24106">
    <property type="entry name" value="NACHT, LRR AND CARD DOMAINS-CONTAINING"/>
    <property type="match status" value="1"/>
</dbReference>
<dbReference type="GO" id="GO:0005737">
    <property type="term" value="C:cytoplasm"/>
    <property type="evidence" value="ECO:0007669"/>
    <property type="project" value="UniProtKB-SubCell"/>
</dbReference>
<dbReference type="FunFam" id="3.40.50.300:FF:001524">
    <property type="entry name" value="Si:dkey-126g1.7"/>
    <property type="match status" value="1"/>
</dbReference>
<dbReference type="InterPro" id="IPR041075">
    <property type="entry name" value="NOD1/2_WH"/>
</dbReference>
<keyword evidence="3" id="KW-0433">Leucine-rich repeat</keyword>
<dbReference type="Pfam" id="PF17779">
    <property type="entry name" value="WHD_NOD2"/>
    <property type="match status" value="1"/>
</dbReference>
<evidence type="ECO:0000256" key="3">
    <source>
        <dbReference type="ARBA" id="ARBA00022614"/>
    </source>
</evidence>
<dbReference type="Pfam" id="PF17776">
    <property type="entry name" value="NLRC4_HD2"/>
    <property type="match status" value="1"/>
</dbReference>
<evidence type="ECO:0000259" key="8">
    <source>
        <dbReference type="PROSITE" id="PS50837"/>
    </source>
</evidence>
<evidence type="ECO:0000256" key="1">
    <source>
        <dbReference type="ARBA" id="ARBA00004496"/>
    </source>
</evidence>
<accession>A0A673AM35</accession>
<dbReference type="Ensembl" id="ENSSORT00005030512.1">
    <property type="protein sequence ID" value="ENSSORP00005029678.1"/>
    <property type="gene ID" value="ENSSORG00005014170.1"/>
</dbReference>
<protein>
    <submittedName>
        <fullName evidence="9">NLR family CARD domain-containing protein 3-like</fullName>
    </submittedName>
</protein>
<reference evidence="9" key="2">
    <citation type="submission" date="2025-08" db="UniProtKB">
        <authorList>
            <consortium name="Ensembl"/>
        </authorList>
    </citation>
    <scope>IDENTIFICATION</scope>
</reference>
<dbReference type="Gene3D" id="3.80.10.10">
    <property type="entry name" value="Ribonuclease Inhibitor"/>
    <property type="match status" value="1"/>
</dbReference>
<sequence>MEVSALKQKTPEAGLTEVHSMNVSVGDDEEGAEGSHYMNRNLSIKELPGSSNEPPPSDKQSRAESPDKLSRKRKSSKDRPVLPPPIPVDITNEPRPSAMKNRAESPDKLSIKSDFSKDTPLFFTNEPGPSHRKSRAKSPDKLSLRSGFSMDTPLVFRNKPRVMNYRNRTESPDKLSIKSDFSKDTPLFFTNEPGPSHRKNRAGSPDKLSIKSDFSMDTPSDQRVSWDPKQEIIEIQVLLESFLEGILLPSSFGDHKISMRRRCESVTEGSDEPGKTTYLNRIYTELYITEGQREDINTEHEVRQLEMVSKKIQDTKIRCPDIFKALPDQQKHIRVVLTNGIAGVGKTFSVLKFTLDWANDLENQDISLVILLSFRELNLVKYEQYSLLKLLHVFHPSLQKVTAEEITDCKPVFIFDGLDESRFSLDFHNCEVVSDVTQKTSVNVLLTNLIKGNLLPTALIWITSRPAAANQIPSSCVDRVTEVRGFTDTQKEEYFRKRYPSKSPSDRSFLHKLPEDCDPSLQSLDLAGMSGKRKRKKYRMKDSDERKDKRIISHIKTCRSLYIMCQIPVFCWISATVLEHMLSTNQLKELPKTLTNLYSHFLLVQTKKKKQKYGKGFEKEGLTREDQNVLLGLGRLAFEELEKGNIMFYQEDLKQCGLDVMDALVFSGVCTEIFKRESVIFQKTVYSFVHLSIQEFLAAVYIHHCYTNRNTEVLEKFLGDWVHDSTLIVFLRKVMEKSFKSENGHLDLFVRFLHGFCLESNWRLLSDLLGPKDINSQTREKIIDNMKEMITSNVSPDRSINIFHCLQEMNDQTLHQEIKKFLESKNKSETKLSDIHCSALAYMLQMSKKVIDEFDLKTYNTSNEGRRRLIPAIRNCKKAVLADCGLSESCFEVVASALKSNHSPLRVLDLSSNVLWDSQMDLLCDGLRSPACSLESLKLSMCMLSESSFSYLTSALKSNPFHLRELDLSKNNLHDGDMKKLCEFLQSPDCQLRILRLSHCRLSRDSCYSLVSALKSNPDHLEELDLSNSDVWNSALCELMDFVESPQYKLQTLRLN</sequence>
<dbReference type="InterPro" id="IPR001611">
    <property type="entry name" value="Leu-rich_rpt"/>
</dbReference>
<reference evidence="9" key="3">
    <citation type="submission" date="2025-09" db="UniProtKB">
        <authorList>
            <consortium name="Ensembl"/>
        </authorList>
    </citation>
    <scope>IDENTIFICATION</scope>
</reference>
<dbReference type="AlphaFoldDB" id="A0A673AM35"/>
<keyword evidence="10" id="KW-1185">Reference proteome</keyword>
<dbReference type="GeneID" id="115435417"/>
<dbReference type="GO" id="GO:0005524">
    <property type="term" value="F:ATP binding"/>
    <property type="evidence" value="ECO:0007669"/>
    <property type="project" value="UniProtKB-KW"/>
</dbReference>
<organism evidence="9 10">
    <name type="scientific">Sphaeramia orbicularis</name>
    <name type="common">orbiculate cardinalfish</name>
    <dbReference type="NCBI Taxonomy" id="375764"/>
    <lineage>
        <taxon>Eukaryota</taxon>
        <taxon>Metazoa</taxon>
        <taxon>Chordata</taxon>
        <taxon>Craniata</taxon>
        <taxon>Vertebrata</taxon>
        <taxon>Euteleostomi</taxon>
        <taxon>Actinopterygii</taxon>
        <taxon>Neopterygii</taxon>
        <taxon>Teleostei</taxon>
        <taxon>Neoteleostei</taxon>
        <taxon>Acanthomorphata</taxon>
        <taxon>Gobiaria</taxon>
        <taxon>Kurtiformes</taxon>
        <taxon>Apogonoidei</taxon>
        <taxon>Apogonidae</taxon>
        <taxon>Apogoninae</taxon>
        <taxon>Sphaeramia</taxon>
    </lineage>
</organism>
<dbReference type="Proteomes" id="UP000472271">
    <property type="component" value="Chromosome 16"/>
</dbReference>
<dbReference type="InterPro" id="IPR027417">
    <property type="entry name" value="P-loop_NTPase"/>
</dbReference>
<dbReference type="InterPro" id="IPR041267">
    <property type="entry name" value="NLRP_HD2"/>
</dbReference>
<feature type="region of interest" description="Disordered" evidence="7">
    <location>
        <begin position="1"/>
        <end position="147"/>
    </location>
</feature>
<feature type="domain" description="NACHT" evidence="8">
    <location>
        <begin position="334"/>
        <end position="468"/>
    </location>
</feature>
<feature type="compositionally biased region" description="Basic and acidic residues" evidence="7">
    <location>
        <begin position="101"/>
        <end position="117"/>
    </location>
</feature>
<evidence type="ECO:0000256" key="5">
    <source>
        <dbReference type="ARBA" id="ARBA00022741"/>
    </source>
</evidence>
<gene>
    <name evidence="9" type="primary">LOC115435417</name>
</gene>
<dbReference type="InParanoid" id="A0A673AM35"/>
<reference evidence="9" key="1">
    <citation type="submission" date="2019-06" db="EMBL/GenBank/DDBJ databases">
        <authorList>
            <consortium name="Wellcome Sanger Institute Data Sharing"/>
        </authorList>
    </citation>
    <scope>NUCLEOTIDE SEQUENCE [LARGE SCALE GENOMIC DNA]</scope>
</reference>
<dbReference type="PROSITE" id="PS50837">
    <property type="entry name" value="NACHT"/>
    <property type="match status" value="1"/>
</dbReference>
<proteinExistence type="predicted"/>
<dbReference type="RefSeq" id="XP_030013669.1">
    <property type="nucleotide sequence ID" value="XM_030157809.1"/>
</dbReference>
<evidence type="ECO:0000313" key="10">
    <source>
        <dbReference type="Proteomes" id="UP000472271"/>
    </source>
</evidence>
<evidence type="ECO:0000256" key="4">
    <source>
        <dbReference type="ARBA" id="ARBA00022737"/>
    </source>
</evidence>